<evidence type="ECO:0000313" key="1">
    <source>
        <dbReference type="Proteomes" id="UP000887576"/>
    </source>
</evidence>
<proteinExistence type="predicted"/>
<dbReference type="WBParaSite" id="JU765_v2.g3335.t1">
    <property type="protein sequence ID" value="JU765_v2.g3335.t1"/>
    <property type="gene ID" value="JU765_v2.g3335"/>
</dbReference>
<organism evidence="1 2">
    <name type="scientific">Panagrolaimus sp. JU765</name>
    <dbReference type="NCBI Taxonomy" id="591449"/>
    <lineage>
        <taxon>Eukaryota</taxon>
        <taxon>Metazoa</taxon>
        <taxon>Ecdysozoa</taxon>
        <taxon>Nematoda</taxon>
        <taxon>Chromadorea</taxon>
        <taxon>Rhabditida</taxon>
        <taxon>Tylenchina</taxon>
        <taxon>Panagrolaimomorpha</taxon>
        <taxon>Panagrolaimoidea</taxon>
        <taxon>Panagrolaimidae</taxon>
        <taxon>Panagrolaimus</taxon>
    </lineage>
</organism>
<accession>A0AC34R437</accession>
<evidence type="ECO:0000313" key="2">
    <source>
        <dbReference type="WBParaSite" id="JU765_v2.g3335.t1"/>
    </source>
</evidence>
<name>A0AC34R437_9BILA</name>
<sequence>MERIDTASGWIVAAVSFPTSIANFFASLDLLSGLYLLHLIAIFYGRHRLHRPVVNLKDPPGVSIIKPIVGTDDNLFFNLESFFKLRYPKYELLFCLNDDTDPAYNVVQELCKRYSNIETKIFLGGMTVGLNPKINNMMPAYRSSRYNLILISDSAIYMKEDSLMDMVSCMEEKDNIAMVTQTPYCLDRHGFTANVEQIYFGGGHARIYLAANAMNFLCSTGMSSLMRKDLLEECGGMANFGDYLAEDYFFGAAFTKMGYSSVVSHYPALQNAANTEIKRFQERFCRWIKLRIAMLPHTVILEPIQECVLACLLGSLSIYQLFGGFYVPIFAILHFVYWSTCDYILCTVMQNGSLPFSVLQFIVCWIVREFMAFPTFIIALFTPEIRWRTGTFRLSWGGRIKPITIPIYKK</sequence>
<reference evidence="2" key="1">
    <citation type="submission" date="2022-11" db="UniProtKB">
        <authorList>
            <consortium name="WormBaseParasite"/>
        </authorList>
    </citation>
    <scope>IDENTIFICATION</scope>
</reference>
<dbReference type="Proteomes" id="UP000887576">
    <property type="component" value="Unplaced"/>
</dbReference>
<protein>
    <submittedName>
        <fullName evidence="2">Ceramide glucosyltransferase</fullName>
    </submittedName>
</protein>